<accession>A0ABQ9GHK9</accession>
<proteinExistence type="predicted"/>
<dbReference type="EMBL" id="JARBHB010000012">
    <property type="protein sequence ID" value="KAJ8871505.1"/>
    <property type="molecule type" value="Genomic_DNA"/>
</dbReference>
<comment type="caution">
    <text evidence="1">The sequence shown here is derived from an EMBL/GenBank/DDBJ whole genome shotgun (WGS) entry which is preliminary data.</text>
</comment>
<keyword evidence="2" id="KW-1185">Reference proteome</keyword>
<dbReference type="Proteomes" id="UP001159363">
    <property type="component" value="Chromosome 11"/>
</dbReference>
<evidence type="ECO:0000313" key="1">
    <source>
        <dbReference type="EMBL" id="KAJ8871505.1"/>
    </source>
</evidence>
<reference evidence="1 2" key="1">
    <citation type="submission" date="2023-02" db="EMBL/GenBank/DDBJ databases">
        <title>LHISI_Scaffold_Assembly.</title>
        <authorList>
            <person name="Stuart O.P."/>
            <person name="Cleave R."/>
            <person name="Magrath M.J.L."/>
            <person name="Mikheyev A.S."/>
        </authorList>
    </citation>
    <scope>NUCLEOTIDE SEQUENCE [LARGE SCALE GENOMIC DNA]</scope>
    <source>
        <strain evidence="1">Daus_M_001</strain>
        <tissue evidence="1">Leg muscle</tissue>
    </source>
</reference>
<sequence length="253" mass="29382">MFSQRKWKEGEELDSFLTSLKLLVRNCDHFAVFCKVRNVRSLQCNSESDDDCFEINSLKIVGVDSVYVADKISQQNCVSGKNEWKERVKIQDRYMFRCENLYSFRVDFQSTPLLGLTGRSELRFVKGIHTAKQLLRKCNDTNCDYKEALREYRNTSIPGLGASPSKILNCLLVYTHLPTTVMSLKSKVQNRKWYNRRAGRTEVAFDVGYNIVDRTSKDKYWETRKIVGKHEVPQSYWALKVTKGMSYGEPPLN</sequence>
<gene>
    <name evidence="1" type="ORF">PR048_027827</name>
</gene>
<name>A0ABQ9GHK9_9NEOP</name>
<protein>
    <submittedName>
        <fullName evidence="1">Uncharacterized protein</fullName>
    </submittedName>
</protein>
<evidence type="ECO:0000313" key="2">
    <source>
        <dbReference type="Proteomes" id="UP001159363"/>
    </source>
</evidence>
<organism evidence="1 2">
    <name type="scientific">Dryococelus australis</name>
    <dbReference type="NCBI Taxonomy" id="614101"/>
    <lineage>
        <taxon>Eukaryota</taxon>
        <taxon>Metazoa</taxon>
        <taxon>Ecdysozoa</taxon>
        <taxon>Arthropoda</taxon>
        <taxon>Hexapoda</taxon>
        <taxon>Insecta</taxon>
        <taxon>Pterygota</taxon>
        <taxon>Neoptera</taxon>
        <taxon>Polyneoptera</taxon>
        <taxon>Phasmatodea</taxon>
        <taxon>Verophasmatodea</taxon>
        <taxon>Anareolatae</taxon>
        <taxon>Phasmatidae</taxon>
        <taxon>Eurycanthinae</taxon>
        <taxon>Dryococelus</taxon>
    </lineage>
</organism>